<accession>A0A509E8L4</accession>
<dbReference type="Proteomes" id="UP000410984">
    <property type="component" value="Unassembled WGS sequence"/>
</dbReference>
<gene>
    <name evidence="2" type="ORF">MET9862_01111</name>
</gene>
<proteinExistence type="predicted"/>
<organism evidence="2 3">
    <name type="scientific">Methylobacterium symbioticum</name>
    <dbReference type="NCBI Taxonomy" id="2584084"/>
    <lineage>
        <taxon>Bacteria</taxon>
        <taxon>Pseudomonadati</taxon>
        <taxon>Pseudomonadota</taxon>
        <taxon>Alphaproteobacteria</taxon>
        <taxon>Hyphomicrobiales</taxon>
        <taxon>Methylobacteriaceae</taxon>
        <taxon>Methylobacterium</taxon>
    </lineage>
</organism>
<reference evidence="2 3" key="1">
    <citation type="submission" date="2019-06" db="EMBL/GenBank/DDBJ databases">
        <authorList>
            <person name="Rodrigo-Torres L."/>
            <person name="Arahal R. D."/>
            <person name="Lucena T."/>
        </authorList>
    </citation>
    <scope>NUCLEOTIDE SEQUENCE [LARGE SCALE GENOMIC DNA]</scope>
    <source>
        <strain evidence="2 3">SB0023/3</strain>
    </source>
</reference>
<dbReference type="EMBL" id="CABFPH010000010">
    <property type="protein sequence ID" value="VUD70541.1"/>
    <property type="molecule type" value="Genomic_DNA"/>
</dbReference>
<evidence type="ECO:0000313" key="2">
    <source>
        <dbReference type="EMBL" id="VUD70541.1"/>
    </source>
</evidence>
<evidence type="ECO:0000256" key="1">
    <source>
        <dbReference type="SAM" id="MobiDB-lite"/>
    </source>
</evidence>
<dbReference type="AlphaFoldDB" id="A0A509E8L4"/>
<protein>
    <submittedName>
        <fullName evidence="2">Uncharacterized protein</fullName>
    </submittedName>
</protein>
<name>A0A509E8L4_9HYPH</name>
<keyword evidence="3" id="KW-1185">Reference proteome</keyword>
<feature type="compositionally biased region" description="Basic and acidic residues" evidence="1">
    <location>
        <begin position="84"/>
        <end position="97"/>
    </location>
</feature>
<evidence type="ECO:0000313" key="3">
    <source>
        <dbReference type="Proteomes" id="UP000410984"/>
    </source>
</evidence>
<feature type="compositionally biased region" description="Basic and acidic residues" evidence="1">
    <location>
        <begin position="65"/>
        <end position="76"/>
    </location>
</feature>
<feature type="region of interest" description="Disordered" evidence="1">
    <location>
        <begin position="62"/>
        <end position="128"/>
    </location>
</feature>
<sequence length="170" mass="18776">MRKYVLFAAALSCVASIQTAEARRHDRAGAHCRLGKIYRPSLGICESRGAFRSAMRDLAPAAGPTRRELRRMARQERRQHRRAMREAARQEARDRAARLLPTRPYPQRDEAEAVAEGPATTSALPSPGAEALACSATPAAGFSAIPWTPSGPFSLNPLPRYARADLDWRR</sequence>